<dbReference type="PROSITE" id="PS51128">
    <property type="entry name" value="ZF_DKSA_2"/>
    <property type="match status" value="1"/>
</dbReference>
<dbReference type="RefSeq" id="WP_231438834.1">
    <property type="nucleotide sequence ID" value="NZ_JAJOMB010000001.1"/>
</dbReference>
<organism evidence="6 7">
    <name type="scientific">Kineosporia babensis</name>
    <dbReference type="NCBI Taxonomy" id="499548"/>
    <lineage>
        <taxon>Bacteria</taxon>
        <taxon>Bacillati</taxon>
        <taxon>Actinomycetota</taxon>
        <taxon>Actinomycetes</taxon>
        <taxon>Kineosporiales</taxon>
        <taxon>Kineosporiaceae</taxon>
        <taxon>Kineosporia</taxon>
    </lineage>
</organism>
<protein>
    <submittedName>
        <fullName evidence="6">TraR/DksA C4-type zinc finger protein</fullName>
    </submittedName>
</protein>
<evidence type="ECO:0000313" key="6">
    <source>
        <dbReference type="EMBL" id="MCD5309919.1"/>
    </source>
</evidence>
<keyword evidence="3" id="KW-0862">Zinc</keyword>
<dbReference type="GO" id="GO:0008270">
    <property type="term" value="F:zinc ion binding"/>
    <property type="evidence" value="ECO:0007669"/>
    <property type="project" value="UniProtKB-KW"/>
</dbReference>
<comment type="caution">
    <text evidence="6">The sequence shown here is derived from an EMBL/GenBank/DDBJ whole genome shotgun (WGS) entry which is preliminary data.</text>
</comment>
<dbReference type="Pfam" id="PF01258">
    <property type="entry name" value="zf-dskA_traR"/>
    <property type="match status" value="1"/>
</dbReference>
<name>A0A9X1NA15_9ACTN</name>
<feature type="domain" description="Zinc finger DksA/TraR C4-type" evidence="5">
    <location>
        <begin position="80"/>
        <end position="112"/>
    </location>
</feature>
<keyword evidence="1" id="KW-0479">Metal-binding</keyword>
<feature type="zinc finger region" description="dksA C4-type" evidence="4">
    <location>
        <begin position="85"/>
        <end position="109"/>
    </location>
</feature>
<dbReference type="PANTHER" id="PTHR33823:SF2">
    <property type="entry name" value="RNA POLYMERASE-BINDING TRANSCRIPTION FACTOR DKSA"/>
    <property type="match status" value="1"/>
</dbReference>
<keyword evidence="2" id="KW-0863">Zinc-finger</keyword>
<keyword evidence="7" id="KW-1185">Reference proteome</keyword>
<accession>A0A9X1NA15</accession>
<evidence type="ECO:0000256" key="3">
    <source>
        <dbReference type="ARBA" id="ARBA00022833"/>
    </source>
</evidence>
<dbReference type="EMBL" id="JAJOMB010000001">
    <property type="protein sequence ID" value="MCD5309919.1"/>
    <property type="molecule type" value="Genomic_DNA"/>
</dbReference>
<evidence type="ECO:0000313" key="7">
    <source>
        <dbReference type="Proteomes" id="UP001138997"/>
    </source>
</evidence>
<proteinExistence type="predicted"/>
<dbReference type="PANTHER" id="PTHR33823">
    <property type="entry name" value="RNA POLYMERASE-BINDING TRANSCRIPTION FACTOR DKSA-RELATED"/>
    <property type="match status" value="1"/>
</dbReference>
<dbReference type="SUPFAM" id="SSF57716">
    <property type="entry name" value="Glucocorticoid receptor-like (DNA-binding domain)"/>
    <property type="match status" value="1"/>
</dbReference>
<reference evidence="6" key="1">
    <citation type="submission" date="2021-11" db="EMBL/GenBank/DDBJ databases">
        <title>Streptomyces corallinus and Kineosporia corallina sp. nov., two new coral-derived marine actinobacteria.</title>
        <authorList>
            <person name="Buangrab K."/>
            <person name="Sutthacheep M."/>
            <person name="Yeemin T."/>
            <person name="Harunari E."/>
            <person name="Igarashi Y."/>
            <person name="Sripreechasak P."/>
            <person name="Kanchanasin P."/>
            <person name="Tanasupawat S."/>
            <person name="Phongsopitanun W."/>
        </authorList>
    </citation>
    <scope>NUCLEOTIDE SEQUENCE</scope>
    <source>
        <strain evidence="6">JCM 31032</strain>
    </source>
</reference>
<evidence type="ECO:0000256" key="4">
    <source>
        <dbReference type="PROSITE-ProRule" id="PRU00510"/>
    </source>
</evidence>
<evidence type="ECO:0000256" key="1">
    <source>
        <dbReference type="ARBA" id="ARBA00022723"/>
    </source>
</evidence>
<dbReference type="Proteomes" id="UP001138997">
    <property type="component" value="Unassembled WGS sequence"/>
</dbReference>
<dbReference type="AlphaFoldDB" id="A0A9X1NA15"/>
<dbReference type="InterPro" id="IPR000962">
    <property type="entry name" value="Znf_DskA_TraR"/>
</dbReference>
<evidence type="ECO:0000259" key="5">
    <source>
        <dbReference type="Pfam" id="PF01258"/>
    </source>
</evidence>
<dbReference type="Gene3D" id="1.20.120.910">
    <property type="entry name" value="DksA, coiled-coil domain"/>
    <property type="match status" value="1"/>
</dbReference>
<evidence type="ECO:0000256" key="2">
    <source>
        <dbReference type="ARBA" id="ARBA00022771"/>
    </source>
</evidence>
<gene>
    <name evidence="6" type="ORF">LR394_03370</name>
</gene>
<sequence>MDERQAILSTVKAESQATLAALEHEHARMIEASLDSNADDEHDPEGATIAFEREQLAAALARTRAALARIDQAQAELQAGRYGVCAGCGEPIAVARLEARPLATHCISCADGRRV</sequence>